<dbReference type="AlphaFoldDB" id="A0A375CQG4"/>
<dbReference type="EMBL" id="OFSP01000078">
    <property type="protein sequence ID" value="SOY77669.1"/>
    <property type="molecule type" value="Genomic_DNA"/>
</dbReference>
<reference evidence="2" key="1">
    <citation type="submission" date="2018-01" db="EMBL/GenBank/DDBJ databases">
        <authorList>
            <person name="Gaut B.S."/>
            <person name="Morton B.R."/>
            <person name="Clegg M.T."/>
            <person name="Duvall M.R."/>
        </authorList>
    </citation>
    <scope>NUCLEOTIDE SEQUENCE [LARGE SCALE GENOMIC DNA]</scope>
</reference>
<organism evidence="1 2">
    <name type="scientific">Cupriavidus taiwanensis</name>
    <dbReference type="NCBI Taxonomy" id="164546"/>
    <lineage>
        <taxon>Bacteria</taxon>
        <taxon>Pseudomonadati</taxon>
        <taxon>Pseudomonadota</taxon>
        <taxon>Betaproteobacteria</taxon>
        <taxon>Burkholderiales</taxon>
        <taxon>Burkholderiaceae</taxon>
        <taxon>Cupriavidus</taxon>
    </lineage>
</organism>
<evidence type="ECO:0000313" key="2">
    <source>
        <dbReference type="Proteomes" id="UP000256297"/>
    </source>
</evidence>
<evidence type="ECO:0000313" key="1">
    <source>
        <dbReference type="EMBL" id="SOY77669.1"/>
    </source>
</evidence>
<gene>
    <name evidence="1" type="ORF">CBM2589_U10171</name>
</gene>
<proteinExistence type="predicted"/>
<protein>
    <submittedName>
        <fullName evidence="1">Uncharacterized protein</fullName>
    </submittedName>
</protein>
<name>A0A375CQG4_9BURK</name>
<sequence length="100" mass="11122">MRSLRRRRYGPVCALLGGPEAERKTRTGDGTRRPPLRLFERVECDAHKLDARMVVLVGGGACSAGQSAARGSGFTRKLVARDLTYLMRTAPIPDNRYYQV</sequence>
<comment type="caution">
    <text evidence="1">The sequence shown here is derived from an EMBL/GenBank/DDBJ whole genome shotgun (WGS) entry which is preliminary data.</text>
</comment>
<accession>A0A375CQG4</accession>
<dbReference type="Proteomes" id="UP000256297">
    <property type="component" value="Unassembled WGS sequence"/>
</dbReference>